<protein>
    <submittedName>
        <fullName evidence="1">Uncharacterized protein</fullName>
    </submittedName>
</protein>
<dbReference type="Proteomes" id="UP000801864">
    <property type="component" value="Unassembled WGS sequence"/>
</dbReference>
<evidence type="ECO:0000313" key="1">
    <source>
        <dbReference type="EMBL" id="KAF3060699.1"/>
    </source>
</evidence>
<keyword evidence="2" id="KW-1185">Reference proteome</keyword>
<name>A0A9P4X6M5_9HYPO</name>
<evidence type="ECO:0000313" key="2">
    <source>
        <dbReference type="Proteomes" id="UP000801864"/>
    </source>
</evidence>
<organism evidence="1 2">
    <name type="scientific">Trichoderma lentiforme</name>
    <dbReference type="NCBI Taxonomy" id="1567552"/>
    <lineage>
        <taxon>Eukaryota</taxon>
        <taxon>Fungi</taxon>
        <taxon>Dikarya</taxon>
        <taxon>Ascomycota</taxon>
        <taxon>Pezizomycotina</taxon>
        <taxon>Sordariomycetes</taxon>
        <taxon>Hypocreomycetidae</taxon>
        <taxon>Hypocreales</taxon>
        <taxon>Hypocreaceae</taxon>
        <taxon>Trichoderma</taxon>
    </lineage>
</organism>
<accession>A0A9P4X6M5</accession>
<gene>
    <name evidence="1" type="ORF">CFAM422_010854</name>
</gene>
<sequence>MEEECQWFASIIVSLHHREESYSNRQGSLLLAQKLPIAEATIESGHAWKMQLSLGSGQDRVFKMPKETFDHWCKLFGRRTI</sequence>
<proteinExistence type="predicted"/>
<dbReference type="EMBL" id="QLNT01000022">
    <property type="protein sequence ID" value="KAF3060699.1"/>
    <property type="molecule type" value="Genomic_DNA"/>
</dbReference>
<dbReference type="AlphaFoldDB" id="A0A9P4X6M5"/>
<reference evidence="1 2" key="1">
    <citation type="submission" date="2018-06" db="EMBL/GenBank/DDBJ databases">
        <title>Genome analysis of cellulolytic fungus Trichoderma lentiforme CFAM-422.</title>
        <authorList>
            <person name="Steindorff A.S."/>
            <person name="Formighieri E.F."/>
            <person name="Midorikawa G.E.O."/>
            <person name="Tamietti M.S."/>
            <person name="Ramos E.Z."/>
            <person name="Silva A.S."/>
            <person name="Bon E.P.S."/>
            <person name="Mendes T.D."/>
            <person name="Damaso M.C.T."/>
            <person name="Favaro L.C.L."/>
        </authorList>
    </citation>
    <scope>NUCLEOTIDE SEQUENCE [LARGE SCALE GENOMIC DNA]</scope>
    <source>
        <strain evidence="1 2">CFAM-422</strain>
    </source>
</reference>
<comment type="caution">
    <text evidence="1">The sequence shown here is derived from an EMBL/GenBank/DDBJ whole genome shotgun (WGS) entry which is preliminary data.</text>
</comment>